<evidence type="ECO:0000256" key="1">
    <source>
        <dbReference type="SAM" id="MobiDB-lite"/>
    </source>
</evidence>
<feature type="compositionally biased region" description="Gly residues" evidence="1">
    <location>
        <begin position="79"/>
        <end position="95"/>
    </location>
</feature>
<evidence type="ECO:0000313" key="3">
    <source>
        <dbReference type="Proteomes" id="UP000030475"/>
    </source>
</evidence>
<organism evidence="2 3">
    <name type="scientific">Burkholderia pseudomallei</name>
    <name type="common">Pseudomonas pseudomallei</name>
    <dbReference type="NCBI Taxonomy" id="28450"/>
    <lineage>
        <taxon>Bacteria</taxon>
        <taxon>Pseudomonadati</taxon>
        <taxon>Pseudomonadota</taxon>
        <taxon>Betaproteobacteria</taxon>
        <taxon>Burkholderiales</taxon>
        <taxon>Burkholderiaceae</taxon>
        <taxon>Burkholderia</taxon>
        <taxon>pseudomallei group</taxon>
    </lineage>
</organism>
<accession>A0AA40JHL1</accession>
<dbReference type="AlphaFoldDB" id="A0AA40JHL1"/>
<proteinExistence type="predicted"/>
<feature type="region of interest" description="Disordered" evidence="1">
    <location>
        <begin position="1"/>
        <end position="115"/>
    </location>
</feature>
<feature type="compositionally biased region" description="Basic and acidic residues" evidence="1">
    <location>
        <begin position="10"/>
        <end position="27"/>
    </location>
</feature>
<protein>
    <submittedName>
        <fullName evidence="2">Non-ribosomal peptide synthetase domain protein</fullName>
    </submittedName>
</protein>
<feature type="region of interest" description="Disordered" evidence="1">
    <location>
        <begin position="151"/>
        <end position="222"/>
    </location>
</feature>
<name>A0AA40JHL1_BURPE</name>
<gene>
    <name evidence="2" type="primary">syrE</name>
    <name evidence="2" type="ORF">Y036_5923</name>
</gene>
<evidence type="ECO:0000313" key="2">
    <source>
        <dbReference type="EMBL" id="KGX16091.1"/>
    </source>
</evidence>
<reference evidence="2 3" key="1">
    <citation type="submission" date="2014-08" db="EMBL/GenBank/DDBJ databases">
        <authorList>
            <person name="Bunnell A."/>
            <person name="Chain P.S."/>
            <person name="Chertkov O."/>
            <person name="Currie B.J."/>
            <person name="Daligault H.E."/>
            <person name="Davenport K.W."/>
            <person name="Davis C."/>
            <person name="Gleasner C.D."/>
            <person name="Johnson S.L."/>
            <person name="Kaestli M."/>
            <person name="Koren S."/>
            <person name="Kunde Y.A."/>
            <person name="Mayo M."/>
            <person name="McMurry K.K."/>
            <person name="Price E.P."/>
            <person name="Reitenga K.G."/>
            <person name="Robison R."/>
            <person name="Rosovitz M.J."/>
            <person name="Sarovich D.S."/>
            <person name="Teshima H."/>
        </authorList>
    </citation>
    <scope>NUCLEOTIDE SEQUENCE [LARGE SCALE GENOMIC DNA]</scope>
    <source>
        <strain evidence="2 3">MSHR44</strain>
    </source>
</reference>
<sequence length="278" mass="28025">MATQVAGERPVGEARRVLANEPVRRTDAAGTADGPPASAEAIARGRKRRGEAGRGVERAGEAPEPTSRGDAVHDAAVELGGGAEPVERAGGGGDRQPGRGAEPNGGRSADRFLREHAGVAAGSVVGADGGRVAEADEGTGAIGAGASGLAVRSGGGTGEAAAQHRASAAVPGDVRLAEHAGGGTDDTGADDSRRGDAAADGAVRTDAVVAGGGRRHRRSPELRERAVRRIDGEALRDLLVPFAGRHDGRIGERVRRPFAVARRSRTQAGGVRVERNGA</sequence>
<feature type="compositionally biased region" description="Basic and acidic residues" evidence="1">
    <location>
        <begin position="50"/>
        <end position="61"/>
    </location>
</feature>
<dbReference type="EMBL" id="JQIM01000008">
    <property type="protein sequence ID" value="KGX16091.1"/>
    <property type="molecule type" value="Genomic_DNA"/>
</dbReference>
<dbReference type="Proteomes" id="UP000030475">
    <property type="component" value="Unassembled WGS sequence"/>
</dbReference>
<comment type="caution">
    <text evidence="2">The sequence shown here is derived from an EMBL/GenBank/DDBJ whole genome shotgun (WGS) entry which is preliminary data.</text>
</comment>
<feature type="compositionally biased region" description="Low complexity" evidence="1">
    <location>
        <begin position="198"/>
        <end position="209"/>
    </location>
</feature>